<dbReference type="OrthoDB" id="4975843at2"/>
<organism evidence="2 3">
    <name type="scientific">Pseudoclavibacter caeni</name>
    <dbReference type="NCBI Taxonomy" id="908846"/>
    <lineage>
        <taxon>Bacteria</taxon>
        <taxon>Bacillati</taxon>
        <taxon>Actinomycetota</taxon>
        <taxon>Actinomycetes</taxon>
        <taxon>Micrococcales</taxon>
        <taxon>Microbacteriaceae</taxon>
        <taxon>Pseudoclavibacter</taxon>
    </lineage>
</organism>
<evidence type="ECO:0000313" key="2">
    <source>
        <dbReference type="EMBL" id="KAB1633644.1"/>
    </source>
</evidence>
<dbReference type="EMBL" id="WBKA01000001">
    <property type="protein sequence ID" value="KAB1633644.1"/>
    <property type="molecule type" value="Genomic_DNA"/>
</dbReference>
<keyword evidence="1" id="KW-0472">Membrane</keyword>
<feature type="transmembrane region" description="Helical" evidence="1">
    <location>
        <begin position="72"/>
        <end position="91"/>
    </location>
</feature>
<keyword evidence="3" id="KW-1185">Reference proteome</keyword>
<evidence type="ECO:0000313" key="3">
    <source>
        <dbReference type="Proteomes" id="UP000481339"/>
    </source>
</evidence>
<keyword evidence="1" id="KW-1133">Transmembrane helix</keyword>
<protein>
    <submittedName>
        <fullName evidence="2">Uncharacterized protein</fullName>
    </submittedName>
</protein>
<gene>
    <name evidence="2" type="ORF">F8O02_01585</name>
</gene>
<accession>A0A7C8BPW2</accession>
<dbReference type="AlphaFoldDB" id="A0A7C8BPW2"/>
<evidence type="ECO:0000256" key="1">
    <source>
        <dbReference type="SAM" id="Phobius"/>
    </source>
</evidence>
<dbReference type="RefSeq" id="WP_158035441.1">
    <property type="nucleotide sequence ID" value="NZ_BAAAZV010000018.1"/>
</dbReference>
<name>A0A7C8BPW2_9MICO</name>
<feature type="transmembrane region" description="Helical" evidence="1">
    <location>
        <begin position="41"/>
        <end position="60"/>
    </location>
</feature>
<reference evidence="2 3" key="1">
    <citation type="submission" date="2019-09" db="EMBL/GenBank/DDBJ databases">
        <title>Phylogeny of genus Pseudoclavibacter and closely related genus.</title>
        <authorList>
            <person name="Li Y."/>
        </authorList>
    </citation>
    <scope>NUCLEOTIDE SEQUENCE [LARGE SCALE GENOMIC DNA]</scope>
    <source>
        <strain evidence="2 3">JCM 16921</strain>
    </source>
</reference>
<dbReference type="Proteomes" id="UP000481339">
    <property type="component" value="Unassembled WGS sequence"/>
</dbReference>
<comment type="caution">
    <text evidence="2">The sequence shown here is derived from an EMBL/GenBank/DDBJ whole genome shotgun (WGS) entry which is preliminary data.</text>
</comment>
<proteinExistence type="predicted"/>
<keyword evidence="1" id="KW-0812">Transmembrane</keyword>
<sequence>MRIAFGRRLPVRARLSRPAGRRSAAPLPDEHAGGRRATRSAAAFVFANTVVYFLYLVACGQFSTRLLLVGRIAQTLLQFAVLIIGVLLAGLDGAINGFAVGMLIAAAVWLALHAVVVRGASAARAVSTVASSAVPTCNPQRSAVRDRGMPPAV</sequence>
<feature type="transmembrane region" description="Helical" evidence="1">
    <location>
        <begin position="97"/>
        <end position="117"/>
    </location>
</feature>